<reference evidence="2" key="1">
    <citation type="submission" date="2014-12" db="EMBL/GenBank/DDBJ databases">
        <title>Genome Sequence of Valsa Canker Pathogens Uncovers a Specific Adaption of Colonization on Woody Bark.</title>
        <authorList>
            <person name="Yin Z."/>
            <person name="Liu H."/>
            <person name="Gao X."/>
            <person name="Li Z."/>
            <person name="Song N."/>
            <person name="Ke X."/>
            <person name="Dai Q."/>
            <person name="Wu Y."/>
            <person name="Sun Y."/>
            <person name="Xu J.-R."/>
            <person name="Kang Z.K."/>
            <person name="Wang L."/>
            <person name="Huang L."/>
        </authorList>
    </citation>
    <scope>NUCLEOTIDE SEQUENCE [LARGE SCALE GENOMIC DNA]</scope>
    <source>
        <strain evidence="2">SXYL134</strain>
    </source>
</reference>
<dbReference type="Proteomes" id="UP000078576">
    <property type="component" value="Unassembled WGS sequence"/>
</dbReference>
<accession>A0A194UNV8</accession>
<gene>
    <name evidence="1" type="ORF">VP1G_00820</name>
</gene>
<sequence>MVTDQSPSSPNNAGPYSRAATVAALRSFYDFLATLPRLPASAILDAPASGWPALTDSSLARLGPKTDAVRDLLRHVPAIAATEGDAKVQADSPGYWRVFRTRPVADFFKEWVEKYRSLERFATSTATTAGLTTSVEKTIGRHWQSGRQGSSITIAYENAK</sequence>
<keyword evidence="2" id="KW-1185">Reference proteome</keyword>
<protein>
    <submittedName>
        <fullName evidence="1">Uncharacterized protein</fullName>
    </submittedName>
</protein>
<evidence type="ECO:0000313" key="1">
    <source>
        <dbReference type="EMBL" id="KUI53352.1"/>
    </source>
</evidence>
<dbReference type="OrthoDB" id="5343383at2759"/>
<organism evidence="1 2">
    <name type="scientific">Cytospora mali</name>
    <name type="common">Apple Valsa canker fungus</name>
    <name type="synonym">Valsa mali</name>
    <dbReference type="NCBI Taxonomy" id="578113"/>
    <lineage>
        <taxon>Eukaryota</taxon>
        <taxon>Fungi</taxon>
        <taxon>Dikarya</taxon>
        <taxon>Ascomycota</taxon>
        <taxon>Pezizomycotina</taxon>
        <taxon>Sordariomycetes</taxon>
        <taxon>Sordariomycetidae</taxon>
        <taxon>Diaporthales</taxon>
        <taxon>Cytosporaceae</taxon>
        <taxon>Cytospora</taxon>
    </lineage>
</organism>
<name>A0A194UNV8_CYTMA</name>
<proteinExistence type="predicted"/>
<evidence type="ECO:0000313" key="2">
    <source>
        <dbReference type="Proteomes" id="UP000078576"/>
    </source>
</evidence>
<dbReference type="STRING" id="694573.A0A194UNV8"/>
<dbReference type="AlphaFoldDB" id="A0A194UNV8"/>
<dbReference type="EMBL" id="KN714668">
    <property type="protein sequence ID" value="KUI53352.1"/>
    <property type="molecule type" value="Genomic_DNA"/>
</dbReference>